<proteinExistence type="predicted"/>
<dbReference type="Pfam" id="PF00535">
    <property type="entry name" value="Glycos_transf_2"/>
    <property type="match status" value="1"/>
</dbReference>
<sequence>MPVPPPSRTDGRPSVSVVIPAHNESRIIARCLRAVLDQTDPVDEIIVVDNGSDDATAQIARGFAGVRVIHEPRAGVTYARTAGFNAAGSDVIARIDADSLVRRDWAACVRRAFARGDVDAVGGGAGIAELSPGGWCWFGWWYRGFRLWHQRSIGVRPMLYGFNSAMRRAAWNDARHLVAEGDEAVSDDVDVTIALLRTGHRLSFDPRIGVRARLFRSIDREKLERYYRTDGITLARHEFGRRSRWVAEQPRVGSLG</sequence>
<evidence type="ECO:0000313" key="2">
    <source>
        <dbReference type="EMBL" id="HJA04385.1"/>
    </source>
</evidence>
<reference evidence="2" key="1">
    <citation type="journal article" date="2021" name="PeerJ">
        <title>Extensive microbial diversity within the chicken gut microbiome revealed by metagenomics and culture.</title>
        <authorList>
            <person name="Gilroy R."/>
            <person name="Ravi A."/>
            <person name="Getino M."/>
            <person name="Pursley I."/>
            <person name="Horton D.L."/>
            <person name="Alikhan N.F."/>
            <person name="Baker D."/>
            <person name="Gharbi K."/>
            <person name="Hall N."/>
            <person name="Watson M."/>
            <person name="Adriaenssens E.M."/>
            <person name="Foster-Nyarko E."/>
            <person name="Jarju S."/>
            <person name="Secka A."/>
            <person name="Antonio M."/>
            <person name="Oren A."/>
            <person name="Chaudhuri R.R."/>
            <person name="La Ragione R."/>
            <person name="Hildebrand F."/>
            <person name="Pallen M.J."/>
        </authorList>
    </citation>
    <scope>NUCLEOTIDE SEQUENCE</scope>
    <source>
        <strain evidence="2">ChiHjej8B7-3636</strain>
    </source>
</reference>
<accession>A0A9D2H6W0</accession>
<protein>
    <submittedName>
        <fullName evidence="2">Glycosyltransferase family 2 protein</fullName>
    </submittedName>
</protein>
<dbReference type="InterPro" id="IPR029044">
    <property type="entry name" value="Nucleotide-diphossugar_trans"/>
</dbReference>
<feature type="domain" description="Glycosyltransferase 2-like" evidence="1">
    <location>
        <begin position="16"/>
        <end position="170"/>
    </location>
</feature>
<dbReference type="CDD" id="cd00761">
    <property type="entry name" value="Glyco_tranf_GTA_type"/>
    <property type="match status" value="1"/>
</dbReference>
<evidence type="ECO:0000313" key="3">
    <source>
        <dbReference type="Proteomes" id="UP000824220"/>
    </source>
</evidence>
<dbReference type="PANTHER" id="PTHR43630:SF2">
    <property type="entry name" value="GLYCOSYLTRANSFERASE"/>
    <property type="match status" value="1"/>
</dbReference>
<gene>
    <name evidence="2" type="ORF">H9800_05935</name>
</gene>
<organism evidence="2 3">
    <name type="scientific">Candidatus Microbacterium stercoravium</name>
    <dbReference type="NCBI Taxonomy" id="2838697"/>
    <lineage>
        <taxon>Bacteria</taxon>
        <taxon>Bacillati</taxon>
        <taxon>Actinomycetota</taxon>
        <taxon>Actinomycetes</taxon>
        <taxon>Micrococcales</taxon>
        <taxon>Microbacteriaceae</taxon>
        <taxon>Microbacterium</taxon>
    </lineage>
</organism>
<dbReference type="EMBL" id="DXAM01000082">
    <property type="protein sequence ID" value="HJA04385.1"/>
    <property type="molecule type" value="Genomic_DNA"/>
</dbReference>
<dbReference type="Gene3D" id="3.90.550.10">
    <property type="entry name" value="Spore Coat Polysaccharide Biosynthesis Protein SpsA, Chain A"/>
    <property type="match status" value="1"/>
</dbReference>
<dbReference type="SUPFAM" id="SSF53448">
    <property type="entry name" value="Nucleotide-diphospho-sugar transferases"/>
    <property type="match status" value="1"/>
</dbReference>
<dbReference type="InterPro" id="IPR001173">
    <property type="entry name" value="Glyco_trans_2-like"/>
</dbReference>
<comment type="caution">
    <text evidence="2">The sequence shown here is derived from an EMBL/GenBank/DDBJ whole genome shotgun (WGS) entry which is preliminary data.</text>
</comment>
<dbReference type="PANTHER" id="PTHR43630">
    <property type="entry name" value="POLY-BETA-1,6-N-ACETYL-D-GLUCOSAMINE SYNTHASE"/>
    <property type="match status" value="1"/>
</dbReference>
<dbReference type="Proteomes" id="UP000824220">
    <property type="component" value="Unassembled WGS sequence"/>
</dbReference>
<evidence type="ECO:0000259" key="1">
    <source>
        <dbReference type="Pfam" id="PF00535"/>
    </source>
</evidence>
<reference evidence="2" key="2">
    <citation type="submission" date="2021-04" db="EMBL/GenBank/DDBJ databases">
        <authorList>
            <person name="Gilroy R."/>
        </authorList>
    </citation>
    <scope>NUCLEOTIDE SEQUENCE</scope>
    <source>
        <strain evidence="2">ChiHjej8B7-3636</strain>
    </source>
</reference>
<name>A0A9D2H6W0_9MICO</name>
<dbReference type="AlphaFoldDB" id="A0A9D2H6W0"/>